<dbReference type="SUPFAM" id="SSF69318">
    <property type="entry name" value="Integrin alpha N-terminal domain"/>
    <property type="match status" value="1"/>
</dbReference>
<dbReference type="Gene3D" id="2.130.10.130">
    <property type="entry name" value="Integrin alpha, N-terminal"/>
    <property type="match status" value="4"/>
</dbReference>
<reference evidence="5 6" key="1">
    <citation type="submission" date="2019-04" db="EMBL/GenBank/DDBJ databases">
        <authorList>
            <person name="Van Vliet M D."/>
        </authorList>
    </citation>
    <scope>NUCLEOTIDE SEQUENCE [LARGE SCALE GENOMIC DNA]</scope>
    <source>
        <strain evidence="5 6">F21</strain>
    </source>
</reference>
<dbReference type="PANTHER" id="PTHR36220:SF1">
    <property type="entry name" value="GAMMA TUBULIN COMPLEX COMPONENT C-TERMINAL DOMAIN-CONTAINING PROTEIN"/>
    <property type="match status" value="1"/>
</dbReference>
<keyword evidence="1 4" id="KW-0732">Signal</keyword>
<gene>
    <name evidence="5" type="ORF">SCARR_01828</name>
</gene>
<protein>
    <submittedName>
        <fullName evidence="5">Uncharacterized protein</fullName>
    </submittedName>
</protein>
<name>A0A6C2UII4_9BACT</name>
<dbReference type="EMBL" id="CAAHFH010000001">
    <property type="protein sequence ID" value="VGO19769.1"/>
    <property type="molecule type" value="Genomic_DNA"/>
</dbReference>
<accession>A0A6C2UII4</accession>
<dbReference type="Proteomes" id="UP000346198">
    <property type="component" value="Unassembled WGS sequence"/>
</dbReference>
<keyword evidence="2" id="KW-0677">Repeat</keyword>
<dbReference type="Pfam" id="PF14312">
    <property type="entry name" value="FG-GAP_2"/>
    <property type="match status" value="7"/>
</dbReference>
<evidence type="ECO:0000256" key="2">
    <source>
        <dbReference type="ARBA" id="ARBA00022737"/>
    </source>
</evidence>
<keyword evidence="6" id="KW-1185">Reference proteome</keyword>
<dbReference type="PANTHER" id="PTHR36220">
    <property type="entry name" value="UNNAMED PRODUCT"/>
    <property type="match status" value="1"/>
</dbReference>
<dbReference type="InterPro" id="IPR013519">
    <property type="entry name" value="Int_alpha_beta-p"/>
</dbReference>
<feature type="signal peptide" evidence="4">
    <location>
        <begin position="1"/>
        <end position="21"/>
    </location>
</feature>
<feature type="chain" id="PRO_5025551690" evidence="4">
    <location>
        <begin position="22"/>
        <end position="747"/>
    </location>
</feature>
<evidence type="ECO:0000256" key="1">
    <source>
        <dbReference type="ARBA" id="ARBA00022729"/>
    </source>
</evidence>
<evidence type="ECO:0000256" key="3">
    <source>
        <dbReference type="ARBA" id="ARBA00023180"/>
    </source>
</evidence>
<dbReference type="SMART" id="SM00191">
    <property type="entry name" value="Int_alpha"/>
    <property type="match status" value="2"/>
</dbReference>
<dbReference type="InterPro" id="IPR013517">
    <property type="entry name" value="FG-GAP"/>
</dbReference>
<dbReference type="AlphaFoldDB" id="A0A6C2UII4"/>
<evidence type="ECO:0000313" key="6">
    <source>
        <dbReference type="Proteomes" id="UP000346198"/>
    </source>
</evidence>
<evidence type="ECO:0000313" key="5">
    <source>
        <dbReference type="EMBL" id="VGO19769.1"/>
    </source>
</evidence>
<sequence length="747" mass="78931">MKTRISIFLMAVCCATCTALAGGMQQVGPGEVPQELSAEDWTAIQEAYLKASNTDAGDHFGCSVDFSGDTAVVGARRESSSATAVNGNQADNGAEWAGAAYVFVRSGTNWQQQAYLKPSNTDAYDWFGNKVAISGNTIVIGGANEDSIAKGVNGNQTDNSASGSGAAYVFVRSGTNWSQQAYLKASNTQANDRFSYSVAISGDTIVVGADSEDSNASGVNGVESDNSAISSGATYVFGRNGSNWCQQAYLKASNTEAYDRFGYSVAISGDTIVVGAYAEDSNASGVNGNQNDNNASGSGAAYVFVRNGTNWLQQAYLKASNTEEGDSFGCSAAILGDTILVGAENEDSATSGMGGNPSDNSATSAGAAYVYVRTGTNWNLQAYIKASDTQAGDVFGRSVAMSGNNMVIGAPGEDSGGTSAGAAYVYERTATTWIHQARLKASYPANYHGFGNQVALSGNCLVIGAYGENSSATGVNGNQNDNSAIHSGAAYVFSGGYLDTDDDRIPDAWELLYFSSATGCIASGNADLDPQSNYEEYIAGTDPTNAATFFAVAVSNQVDGFVIRWTAVEGRVYHILRGSDLMRCLQPLVYGLAYPQNSYTDSVHNAASCGYYRVMVTLPDADDADGDCLPHIWEDLYFGDEALSNPHDDPDGDGHDNIREYISGTDPISKASCFTITHVDHNPGAGGYVVQWESVSNRQYSILWTDTLSGRFQTLEADIEFPQNSYTDTLHGARDNGFYQLEVELKE</sequence>
<organism evidence="5 6">
    <name type="scientific">Pontiella sulfatireligans</name>
    <dbReference type="NCBI Taxonomy" id="2750658"/>
    <lineage>
        <taxon>Bacteria</taxon>
        <taxon>Pseudomonadati</taxon>
        <taxon>Kiritimatiellota</taxon>
        <taxon>Kiritimatiellia</taxon>
        <taxon>Kiritimatiellales</taxon>
        <taxon>Pontiellaceae</taxon>
        <taxon>Pontiella</taxon>
    </lineage>
</organism>
<keyword evidence="3" id="KW-0325">Glycoprotein</keyword>
<dbReference type="InterPro" id="IPR028994">
    <property type="entry name" value="Integrin_alpha_N"/>
</dbReference>
<evidence type="ECO:0000256" key="4">
    <source>
        <dbReference type="SAM" id="SignalP"/>
    </source>
</evidence>
<proteinExistence type="predicted"/>